<evidence type="ECO:0000313" key="3">
    <source>
        <dbReference type="Proteomes" id="UP000066284"/>
    </source>
</evidence>
<keyword evidence="3" id="KW-1185">Reference proteome</keyword>
<evidence type="ECO:0000313" key="2">
    <source>
        <dbReference type="EMBL" id="CUQ65700.1"/>
    </source>
</evidence>
<protein>
    <recommendedName>
        <fullName evidence="4">Metal-binding protein SmbP</fullName>
    </recommendedName>
</protein>
<dbReference type="KEGG" id="nio:NITINOP_0725"/>
<dbReference type="Pfam" id="PF16785">
    <property type="entry name" value="SMBP"/>
    <property type="match status" value="1"/>
</dbReference>
<keyword evidence="1" id="KW-0732">Signal</keyword>
<dbReference type="RefSeq" id="WP_158023174.1">
    <property type="nucleotide sequence ID" value="NZ_LN885086.1"/>
</dbReference>
<feature type="signal peptide" evidence="1">
    <location>
        <begin position="1"/>
        <end position="28"/>
    </location>
</feature>
<dbReference type="STRING" id="1715989.NITINOP_0725"/>
<proteinExistence type="predicted"/>
<gene>
    <name evidence="2" type="ORF">NITINOP_0725</name>
</gene>
<organism evidence="2 3">
    <name type="scientific">Candidatus Nitrospira inopinata</name>
    <dbReference type="NCBI Taxonomy" id="1715989"/>
    <lineage>
        <taxon>Bacteria</taxon>
        <taxon>Pseudomonadati</taxon>
        <taxon>Nitrospirota</taxon>
        <taxon>Nitrospiria</taxon>
        <taxon>Nitrospirales</taxon>
        <taxon>Nitrospiraceae</taxon>
        <taxon>Nitrospira</taxon>
    </lineage>
</organism>
<feature type="chain" id="PRO_5006623531" description="Metal-binding protein SmbP" evidence="1">
    <location>
        <begin position="29"/>
        <end position="140"/>
    </location>
</feature>
<dbReference type="EMBL" id="LN885086">
    <property type="protein sequence ID" value="CUQ65700.1"/>
    <property type="molecule type" value="Genomic_DNA"/>
</dbReference>
<dbReference type="AlphaFoldDB" id="A0A0S4KTK0"/>
<dbReference type="InterPro" id="IPR031877">
    <property type="entry name" value="SmbP"/>
</dbReference>
<dbReference type="Proteomes" id="UP000066284">
    <property type="component" value="Chromosome 1"/>
</dbReference>
<evidence type="ECO:0008006" key="4">
    <source>
        <dbReference type="Google" id="ProtNLM"/>
    </source>
</evidence>
<dbReference type="Gene3D" id="1.20.120.660">
    <property type="entry name" value="IL-4 antagonist (De novo design) like domain"/>
    <property type="match status" value="1"/>
</dbReference>
<name>A0A0S4KTK0_9BACT</name>
<dbReference type="GO" id="GO:0046872">
    <property type="term" value="F:metal ion binding"/>
    <property type="evidence" value="ECO:0007669"/>
    <property type="project" value="InterPro"/>
</dbReference>
<reference evidence="3" key="1">
    <citation type="submission" date="2015-09" db="EMBL/GenBank/DDBJ databases">
        <authorList>
            <person name="Daims H."/>
        </authorList>
    </citation>
    <scope>NUCLEOTIDE SEQUENCE [LARGE SCALE GENOMIC DNA]</scope>
</reference>
<accession>A0A0S4KTK0</accession>
<evidence type="ECO:0000256" key="1">
    <source>
        <dbReference type="SAM" id="SignalP"/>
    </source>
</evidence>
<dbReference type="OrthoDB" id="9801526at2"/>
<sequence length="140" mass="15193">MMKRKVSPKFFVFMLLGWLVMGTAPVHAASIKQIQEQGQAMVRDAEEMVMHGGMGDGRAILHHCAEVSRQAQAILKLLPAGNSQGREAAPHLEEAIKHCKRVEEMGDKVDPGASLNPAIKARAAAREAMKHLAAMKDDGT</sequence>